<evidence type="ECO:0000256" key="6">
    <source>
        <dbReference type="ARBA" id="ARBA00022840"/>
    </source>
</evidence>
<dbReference type="GO" id="GO:0005886">
    <property type="term" value="C:plasma membrane"/>
    <property type="evidence" value="ECO:0007669"/>
    <property type="project" value="UniProtKB-SubCell"/>
</dbReference>
<keyword evidence="7" id="KW-0408">Iron</keyword>
<reference evidence="12 14" key="3">
    <citation type="submission" date="2016-10" db="EMBL/GenBank/DDBJ databases">
        <authorList>
            <person name="Varghese N."/>
            <person name="Submissions S."/>
        </authorList>
    </citation>
    <scope>NUCLEOTIDE SEQUENCE [LARGE SCALE GENOMIC DNA]</scope>
    <source>
        <strain evidence="12 14">CGMCC 1.6501</strain>
    </source>
</reference>
<dbReference type="Pfam" id="PF00005">
    <property type="entry name" value="ABC_tran"/>
    <property type="match status" value="1"/>
</dbReference>
<reference evidence="11 13" key="1">
    <citation type="journal article" date="2015" name="Int. J. Syst. Evol. Microbiol.">
        <title>Complete genome sequence of Salinicoccus halodurans H3B36, isolated from the Qaidam Basin in China.</title>
        <authorList>
            <person name="Jiang K."/>
            <person name="Xue Y."/>
            <person name="Ma Y."/>
        </authorList>
    </citation>
    <scope>NUCLEOTIDE SEQUENCE [LARGE SCALE GENOMIC DNA]</scope>
    <source>
        <strain evidence="11 13">H3B36</strain>
    </source>
</reference>
<evidence type="ECO:0000256" key="9">
    <source>
        <dbReference type="ARBA" id="ARBA00023136"/>
    </source>
</evidence>
<evidence type="ECO:0000259" key="10">
    <source>
        <dbReference type="PROSITE" id="PS50893"/>
    </source>
</evidence>
<evidence type="ECO:0000256" key="1">
    <source>
        <dbReference type="ARBA" id="ARBA00004202"/>
    </source>
</evidence>
<keyword evidence="5" id="KW-0547">Nucleotide-binding</keyword>
<proteinExistence type="predicted"/>
<protein>
    <submittedName>
        <fullName evidence="11">Iron ABC transporter ATP-binding protein</fullName>
    </submittedName>
    <submittedName>
        <fullName evidence="12">Iron complex transport system ATP-binding protein</fullName>
    </submittedName>
</protein>
<dbReference type="GO" id="GO:0016887">
    <property type="term" value="F:ATP hydrolysis activity"/>
    <property type="evidence" value="ECO:0007669"/>
    <property type="project" value="InterPro"/>
</dbReference>
<accession>A0A0F7HJH5</accession>
<dbReference type="PANTHER" id="PTHR42771">
    <property type="entry name" value="IRON(3+)-HYDROXAMATE IMPORT ATP-BINDING PROTEIN FHUC"/>
    <property type="match status" value="1"/>
</dbReference>
<keyword evidence="9" id="KW-0472">Membrane</keyword>
<dbReference type="CDD" id="cd03214">
    <property type="entry name" value="ABC_Iron-Siderophores_B12_Hemin"/>
    <property type="match status" value="1"/>
</dbReference>
<evidence type="ECO:0000256" key="5">
    <source>
        <dbReference type="ARBA" id="ARBA00022741"/>
    </source>
</evidence>
<sequence>MIKVRDIAKSYGEKKVVDDVSLSIEKGKITSMIGPNGAGKSTVISMITRLLDKDSGEVLIEGDNIFTQPNNELAKKISILKQSNHLELKITVRELVSFGRYPYSKGRLKDEDHRVIDEAIEYMELEELEDRYIDELSGGQRQRAYIAMTIVQDTEYIFLDEPLNNLDMKHSVQIMQILRRLVREKNKTIIIVIHDINFASCYSDNIVALKNGKIAISGTKHEVIKKSILEEIYEMEINIQCIFGHNICIYFDDQIGDVTENDAKEYAQTVQHEQLRA</sequence>
<organism evidence="12 14">
    <name type="scientific">Salinicoccus halodurans</name>
    <dbReference type="NCBI Taxonomy" id="407035"/>
    <lineage>
        <taxon>Bacteria</taxon>
        <taxon>Bacillati</taxon>
        <taxon>Bacillota</taxon>
        <taxon>Bacilli</taxon>
        <taxon>Bacillales</taxon>
        <taxon>Staphylococcaceae</taxon>
        <taxon>Salinicoccus</taxon>
    </lineage>
</organism>
<name>A0A0F7HJH5_9STAP</name>
<keyword evidence="8" id="KW-0406">Ion transport</keyword>
<dbReference type="FunFam" id="3.40.50.300:FF:000134">
    <property type="entry name" value="Iron-enterobactin ABC transporter ATP-binding protein"/>
    <property type="match status" value="1"/>
</dbReference>
<keyword evidence="4" id="KW-0410">Iron transport</keyword>
<keyword evidence="13" id="KW-1185">Reference proteome</keyword>
<dbReference type="InterPro" id="IPR003439">
    <property type="entry name" value="ABC_transporter-like_ATP-bd"/>
</dbReference>
<evidence type="ECO:0000256" key="2">
    <source>
        <dbReference type="ARBA" id="ARBA00022448"/>
    </source>
</evidence>
<comment type="subcellular location">
    <subcellularLocation>
        <location evidence="1">Cell membrane</location>
        <topology evidence="1">Peripheral membrane protein</topology>
    </subcellularLocation>
</comment>
<evidence type="ECO:0000313" key="12">
    <source>
        <dbReference type="EMBL" id="SFK84064.1"/>
    </source>
</evidence>
<dbReference type="AlphaFoldDB" id="A0A0F7HJH5"/>
<reference evidence="13" key="2">
    <citation type="submission" date="2015-04" db="EMBL/GenBank/DDBJ databases">
        <title>Complete genome sequence of Salinicoccus halodurans strain H3B36, isolated from the Qaidam basin of China.</title>
        <authorList>
            <person name="Ma Y."/>
            <person name="Jiang K."/>
            <person name="Xue Y."/>
        </authorList>
    </citation>
    <scope>NUCLEOTIDE SEQUENCE [LARGE SCALE GENOMIC DNA]</scope>
    <source>
        <strain evidence="13">H3B36</strain>
    </source>
</reference>
<dbReference type="Proteomes" id="UP000034029">
    <property type="component" value="Chromosome"/>
</dbReference>
<dbReference type="GO" id="GO:0005524">
    <property type="term" value="F:ATP binding"/>
    <property type="evidence" value="ECO:0007669"/>
    <property type="project" value="UniProtKB-KW"/>
</dbReference>
<keyword evidence="3" id="KW-1003">Cell membrane</keyword>
<dbReference type="SUPFAM" id="SSF52540">
    <property type="entry name" value="P-loop containing nucleoside triphosphate hydrolases"/>
    <property type="match status" value="1"/>
</dbReference>
<dbReference type="InterPro" id="IPR003593">
    <property type="entry name" value="AAA+_ATPase"/>
</dbReference>
<evidence type="ECO:0000313" key="13">
    <source>
        <dbReference type="Proteomes" id="UP000034029"/>
    </source>
</evidence>
<evidence type="ECO:0000313" key="11">
    <source>
        <dbReference type="EMBL" id="AKG73199.1"/>
    </source>
</evidence>
<dbReference type="PROSITE" id="PS50893">
    <property type="entry name" value="ABC_TRANSPORTER_2"/>
    <property type="match status" value="1"/>
</dbReference>
<dbReference type="GO" id="GO:0006826">
    <property type="term" value="P:iron ion transport"/>
    <property type="evidence" value="ECO:0007669"/>
    <property type="project" value="UniProtKB-KW"/>
</dbReference>
<feature type="domain" description="ABC transporter" evidence="10">
    <location>
        <begin position="2"/>
        <end position="236"/>
    </location>
</feature>
<evidence type="ECO:0000313" key="14">
    <source>
        <dbReference type="Proteomes" id="UP000183090"/>
    </source>
</evidence>
<dbReference type="Proteomes" id="UP000183090">
    <property type="component" value="Unassembled WGS sequence"/>
</dbReference>
<evidence type="ECO:0000256" key="7">
    <source>
        <dbReference type="ARBA" id="ARBA00023004"/>
    </source>
</evidence>
<gene>
    <name evidence="11" type="ORF">AAT16_02570</name>
    <name evidence="12" type="ORF">SAMN05216235_2010</name>
</gene>
<keyword evidence="6 12" id="KW-0067">ATP-binding</keyword>
<dbReference type="Gene3D" id="3.40.50.300">
    <property type="entry name" value="P-loop containing nucleotide triphosphate hydrolases"/>
    <property type="match status" value="1"/>
</dbReference>
<keyword evidence="2" id="KW-0813">Transport</keyword>
<dbReference type="SMART" id="SM00382">
    <property type="entry name" value="AAA"/>
    <property type="match status" value="1"/>
</dbReference>
<dbReference type="EMBL" id="FOTB01000004">
    <property type="protein sequence ID" value="SFK84064.1"/>
    <property type="molecule type" value="Genomic_DNA"/>
</dbReference>
<evidence type="ECO:0000256" key="3">
    <source>
        <dbReference type="ARBA" id="ARBA00022475"/>
    </source>
</evidence>
<dbReference type="RefSeq" id="WP_046789391.1">
    <property type="nucleotide sequence ID" value="NZ_CP011366.1"/>
</dbReference>
<dbReference type="EMBL" id="CP011366">
    <property type="protein sequence ID" value="AKG73199.1"/>
    <property type="molecule type" value="Genomic_DNA"/>
</dbReference>
<dbReference type="InterPro" id="IPR027417">
    <property type="entry name" value="P-loop_NTPase"/>
</dbReference>
<evidence type="ECO:0000256" key="8">
    <source>
        <dbReference type="ARBA" id="ARBA00023065"/>
    </source>
</evidence>
<evidence type="ECO:0000256" key="4">
    <source>
        <dbReference type="ARBA" id="ARBA00022496"/>
    </source>
</evidence>
<dbReference type="PANTHER" id="PTHR42771:SF3">
    <property type="entry name" value="PETROBACTIN IMPORT ATP-BINDING PROTEIN YCLP"/>
    <property type="match status" value="1"/>
</dbReference>
<dbReference type="KEGG" id="shv:AAT16_02570"/>
<dbReference type="OrthoDB" id="9787851at2"/>
<dbReference type="InterPro" id="IPR051535">
    <property type="entry name" value="Siderophore_ABC-ATPase"/>
</dbReference>